<reference evidence="2" key="1">
    <citation type="journal article" date="2013" name="Science">
        <title>Comparative analysis of bat genomes provides insight into the evolution of flight and immunity.</title>
        <authorList>
            <person name="Zhang G."/>
            <person name="Cowled C."/>
            <person name="Shi Z."/>
            <person name="Huang Z."/>
            <person name="Bishop-Lilly K.A."/>
            <person name="Fang X."/>
            <person name="Wynne J.W."/>
            <person name="Xiong Z."/>
            <person name="Baker M.L."/>
            <person name="Zhao W."/>
            <person name="Tachedjian M."/>
            <person name="Zhu Y."/>
            <person name="Zhou P."/>
            <person name="Jiang X."/>
            <person name="Ng J."/>
            <person name="Yang L."/>
            <person name="Wu L."/>
            <person name="Xiao J."/>
            <person name="Feng Y."/>
            <person name="Chen Y."/>
            <person name="Sun X."/>
            <person name="Zhang Y."/>
            <person name="Marsh G.A."/>
            <person name="Crameri G."/>
            <person name="Broder C.C."/>
            <person name="Frey K.G."/>
            <person name="Wang L.F."/>
            <person name="Wang J."/>
        </authorList>
    </citation>
    <scope>NUCLEOTIDE SEQUENCE [LARGE SCALE GENOMIC DNA]</scope>
</reference>
<accession>L5KPX0</accession>
<dbReference type="AlphaFoldDB" id="L5KPX0"/>
<evidence type="ECO:0000313" key="1">
    <source>
        <dbReference type="EMBL" id="ELK13235.1"/>
    </source>
</evidence>
<dbReference type="InParanoid" id="L5KPX0"/>
<proteinExistence type="predicted"/>
<dbReference type="Proteomes" id="UP000010552">
    <property type="component" value="Unassembled WGS sequence"/>
</dbReference>
<sequence length="140" mass="15249">MGGMGVRTAPFFFPLYAPSDCVLTLSWKPESRIRDVGLAASALWDLAAPLVQCVWDAARRSFNSFHLRDPKRLGPVHMALTRPGVPAMCPLRHHSRVSGQEARLRDVLWGKRNWPLPRGGPVRAAAAADGCSAGPWQAPG</sequence>
<gene>
    <name evidence="1" type="ORF">PAL_GLEAN10011249</name>
</gene>
<organism evidence="1 2">
    <name type="scientific">Pteropus alecto</name>
    <name type="common">Black flying fox</name>
    <dbReference type="NCBI Taxonomy" id="9402"/>
    <lineage>
        <taxon>Eukaryota</taxon>
        <taxon>Metazoa</taxon>
        <taxon>Chordata</taxon>
        <taxon>Craniata</taxon>
        <taxon>Vertebrata</taxon>
        <taxon>Euteleostomi</taxon>
        <taxon>Mammalia</taxon>
        <taxon>Eutheria</taxon>
        <taxon>Laurasiatheria</taxon>
        <taxon>Chiroptera</taxon>
        <taxon>Yinpterochiroptera</taxon>
        <taxon>Pteropodoidea</taxon>
        <taxon>Pteropodidae</taxon>
        <taxon>Pteropodinae</taxon>
        <taxon>Pteropus</taxon>
    </lineage>
</organism>
<evidence type="ECO:0000313" key="2">
    <source>
        <dbReference type="Proteomes" id="UP000010552"/>
    </source>
</evidence>
<keyword evidence="2" id="KW-1185">Reference proteome</keyword>
<protein>
    <submittedName>
        <fullName evidence="1">Uncharacterized protein</fullName>
    </submittedName>
</protein>
<dbReference type="EMBL" id="KB030625">
    <property type="protein sequence ID" value="ELK13235.1"/>
    <property type="molecule type" value="Genomic_DNA"/>
</dbReference>
<name>L5KPX0_PTEAL</name>